<dbReference type="AlphaFoldDB" id="A0A428P5P9"/>
<gene>
    <name evidence="2" type="ORF">CEP54_012977</name>
</gene>
<dbReference type="Proteomes" id="UP000288168">
    <property type="component" value="Unassembled WGS sequence"/>
</dbReference>
<sequence length="242" mass="26798">MKVEIEGKLAWNERFGSKLKFRSTKKNGEGQTTTLIDFREPEKFQKRLDEPARSLPRAMELENYQDIPVEIPDTATVSFGSTSPSTDSLATCEMESPQDDNAKQKTLGKSTDLPSLEGPRVLQGLENHKIQASQDPTEPTVENITRLIQNMTRPIEQQIIGRPPANSFSSTSNTVIAPEDEQEQMTGQQEETKPALVMTGLDTNQEAMLKILQIPALLTILQLLAALMEMLGRSSKAKVTAS</sequence>
<keyword evidence="3" id="KW-1185">Reference proteome</keyword>
<organism evidence="2 3">
    <name type="scientific">Fusarium duplospermum</name>
    <dbReference type="NCBI Taxonomy" id="1325734"/>
    <lineage>
        <taxon>Eukaryota</taxon>
        <taxon>Fungi</taxon>
        <taxon>Dikarya</taxon>
        <taxon>Ascomycota</taxon>
        <taxon>Pezizomycotina</taxon>
        <taxon>Sordariomycetes</taxon>
        <taxon>Hypocreomycetidae</taxon>
        <taxon>Hypocreales</taxon>
        <taxon>Nectriaceae</taxon>
        <taxon>Fusarium</taxon>
        <taxon>Fusarium solani species complex</taxon>
    </lineage>
</organism>
<accession>A0A428P5P9</accession>
<protein>
    <submittedName>
        <fullName evidence="2">Uncharacterized protein</fullName>
    </submittedName>
</protein>
<comment type="caution">
    <text evidence="2">The sequence shown here is derived from an EMBL/GenBank/DDBJ whole genome shotgun (WGS) entry which is preliminary data.</text>
</comment>
<name>A0A428P5P9_9HYPO</name>
<proteinExistence type="predicted"/>
<dbReference type="OrthoDB" id="3922785at2759"/>
<evidence type="ECO:0000256" key="1">
    <source>
        <dbReference type="SAM" id="MobiDB-lite"/>
    </source>
</evidence>
<feature type="region of interest" description="Disordered" evidence="1">
    <location>
        <begin position="77"/>
        <end position="118"/>
    </location>
</feature>
<reference evidence="2 3" key="1">
    <citation type="submission" date="2017-06" db="EMBL/GenBank/DDBJ databases">
        <title>Comparative genomic analysis of Ambrosia Fusariam Clade fungi.</title>
        <authorList>
            <person name="Stajich J.E."/>
            <person name="Carrillo J."/>
            <person name="Kijimoto T."/>
            <person name="Eskalen A."/>
            <person name="O'Donnell K."/>
            <person name="Kasson M."/>
        </authorList>
    </citation>
    <scope>NUCLEOTIDE SEQUENCE [LARGE SCALE GENOMIC DNA]</scope>
    <source>
        <strain evidence="2 3">NRRL62584</strain>
    </source>
</reference>
<evidence type="ECO:0000313" key="2">
    <source>
        <dbReference type="EMBL" id="RSL48345.1"/>
    </source>
</evidence>
<feature type="compositionally biased region" description="Polar residues" evidence="1">
    <location>
        <begin position="77"/>
        <end position="89"/>
    </location>
</feature>
<dbReference type="EMBL" id="NKCI01000198">
    <property type="protein sequence ID" value="RSL48345.1"/>
    <property type="molecule type" value="Genomic_DNA"/>
</dbReference>
<evidence type="ECO:0000313" key="3">
    <source>
        <dbReference type="Proteomes" id="UP000288168"/>
    </source>
</evidence>